<dbReference type="EMBL" id="RBII01000001">
    <property type="protein sequence ID" value="RKQ71885.1"/>
    <property type="molecule type" value="Genomic_DNA"/>
</dbReference>
<dbReference type="InterPro" id="IPR011611">
    <property type="entry name" value="PfkB_dom"/>
</dbReference>
<dbReference type="CDD" id="cd01166">
    <property type="entry name" value="KdgK"/>
    <property type="match status" value="1"/>
</dbReference>
<dbReference type="PANTHER" id="PTHR43320">
    <property type="entry name" value="SUGAR KINASE"/>
    <property type="match status" value="1"/>
</dbReference>
<dbReference type="InterPro" id="IPR029056">
    <property type="entry name" value="Ribokinase-like"/>
</dbReference>
<dbReference type="RefSeq" id="WP_121099616.1">
    <property type="nucleotide sequence ID" value="NZ_RBII01000001.1"/>
</dbReference>
<keyword evidence="6" id="KW-1185">Reference proteome</keyword>
<evidence type="ECO:0000259" key="4">
    <source>
        <dbReference type="Pfam" id="PF00294"/>
    </source>
</evidence>
<organism evidence="5 6">
    <name type="scientific">Litorimonas taeanensis</name>
    <dbReference type="NCBI Taxonomy" id="568099"/>
    <lineage>
        <taxon>Bacteria</taxon>
        <taxon>Pseudomonadati</taxon>
        <taxon>Pseudomonadota</taxon>
        <taxon>Alphaproteobacteria</taxon>
        <taxon>Maricaulales</taxon>
        <taxon>Robiginitomaculaceae</taxon>
    </lineage>
</organism>
<dbReference type="InterPro" id="IPR052700">
    <property type="entry name" value="Carb_kinase_PfkB-like"/>
</dbReference>
<dbReference type="GO" id="GO:0016301">
    <property type="term" value="F:kinase activity"/>
    <property type="evidence" value="ECO:0007669"/>
    <property type="project" value="UniProtKB-KW"/>
</dbReference>
<dbReference type="SUPFAM" id="SSF53613">
    <property type="entry name" value="Ribokinase-like"/>
    <property type="match status" value="1"/>
</dbReference>
<comment type="similarity">
    <text evidence="1">Belongs to the carbohydrate kinase PfkB family.</text>
</comment>
<evidence type="ECO:0000256" key="2">
    <source>
        <dbReference type="ARBA" id="ARBA00022679"/>
    </source>
</evidence>
<evidence type="ECO:0000313" key="5">
    <source>
        <dbReference type="EMBL" id="RKQ71885.1"/>
    </source>
</evidence>
<accession>A0A420WLX5</accession>
<dbReference type="OrthoDB" id="9776822at2"/>
<dbReference type="AlphaFoldDB" id="A0A420WLX5"/>
<keyword evidence="2" id="KW-0808">Transferase</keyword>
<proteinExistence type="inferred from homology"/>
<dbReference type="PANTHER" id="PTHR43320:SF2">
    <property type="entry name" value="2-DEHYDRO-3-DEOXYGLUCONOKINASE_2-DEHYDRO-3-DEOXYGALACTONOKINASE"/>
    <property type="match status" value="1"/>
</dbReference>
<dbReference type="Pfam" id="PF00294">
    <property type="entry name" value="PfkB"/>
    <property type="match status" value="1"/>
</dbReference>
<evidence type="ECO:0000256" key="3">
    <source>
        <dbReference type="ARBA" id="ARBA00022777"/>
    </source>
</evidence>
<protein>
    <submittedName>
        <fullName evidence="5">2-dehydro-3-deoxygluconokinase</fullName>
    </submittedName>
</protein>
<name>A0A420WLX5_9PROT</name>
<keyword evidence="3 5" id="KW-0418">Kinase</keyword>
<evidence type="ECO:0000313" key="6">
    <source>
        <dbReference type="Proteomes" id="UP000282211"/>
    </source>
</evidence>
<sequence>MTDFLSFGEIMLRLRTNGYERFFQSPSFEATFGGGEANVAVSLSNYGLDAGFISALPDNDIGQNAVNSLRALGVDTSNILRQGERVGIYYLETGANQRPSKVIYDRAASSICEAKVGDFNWPEIFKGAKWLHITGITPALSQDSADLSLECVKEAQKAGLTTSCDFNFRGKLWKYGKTAPEVMKDLVKHIDVGIANEEDCQKSLGISVDVDVESGSGHLDLSKYEELSQKVLDIYPGMSTIAITLRAAVNANINGWSACMRDRKAGFLSSKKYQLTDIVDRVGGGDSFASAFIAGLHLYEDRQQSLEFAVAGSALKHSILGDFNRVNRKEVEALMGGDGSGRVQR</sequence>
<dbReference type="InParanoid" id="A0A420WLX5"/>
<gene>
    <name evidence="5" type="ORF">DES40_1217</name>
</gene>
<feature type="domain" description="Carbohydrate kinase PfkB" evidence="4">
    <location>
        <begin position="1"/>
        <end position="206"/>
    </location>
</feature>
<comment type="caution">
    <text evidence="5">The sequence shown here is derived from an EMBL/GenBank/DDBJ whole genome shotgun (WGS) entry which is preliminary data.</text>
</comment>
<dbReference type="Proteomes" id="UP000282211">
    <property type="component" value="Unassembled WGS sequence"/>
</dbReference>
<reference evidence="5 6" key="1">
    <citation type="submission" date="2018-10" db="EMBL/GenBank/DDBJ databases">
        <title>Genomic Encyclopedia of Type Strains, Phase IV (KMG-IV): sequencing the most valuable type-strain genomes for metagenomic binning, comparative biology and taxonomic classification.</title>
        <authorList>
            <person name="Goeker M."/>
        </authorList>
    </citation>
    <scope>NUCLEOTIDE SEQUENCE [LARGE SCALE GENOMIC DNA]</scope>
    <source>
        <strain evidence="5 6">DSM 22008</strain>
    </source>
</reference>
<evidence type="ECO:0000256" key="1">
    <source>
        <dbReference type="ARBA" id="ARBA00010688"/>
    </source>
</evidence>
<dbReference type="Gene3D" id="3.40.1190.20">
    <property type="match status" value="1"/>
</dbReference>